<evidence type="ECO:0000256" key="1">
    <source>
        <dbReference type="ARBA" id="ARBA00022723"/>
    </source>
</evidence>
<dbReference type="GO" id="GO:0005634">
    <property type="term" value="C:nucleus"/>
    <property type="evidence" value="ECO:0007669"/>
    <property type="project" value="TreeGrafter"/>
</dbReference>
<organism evidence="3 4">
    <name type="scientific">Thalictrum thalictroides</name>
    <name type="common">Rue-anemone</name>
    <name type="synonym">Anemone thalictroides</name>
    <dbReference type="NCBI Taxonomy" id="46969"/>
    <lineage>
        <taxon>Eukaryota</taxon>
        <taxon>Viridiplantae</taxon>
        <taxon>Streptophyta</taxon>
        <taxon>Embryophyta</taxon>
        <taxon>Tracheophyta</taxon>
        <taxon>Spermatophyta</taxon>
        <taxon>Magnoliopsida</taxon>
        <taxon>Ranunculales</taxon>
        <taxon>Ranunculaceae</taxon>
        <taxon>Thalictroideae</taxon>
        <taxon>Thalictrum</taxon>
    </lineage>
</organism>
<dbReference type="GO" id="GO:0016787">
    <property type="term" value="F:hydrolase activity"/>
    <property type="evidence" value="ECO:0007669"/>
    <property type="project" value="UniProtKB-KW"/>
</dbReference>
<dbReference type="Gene3D" id="3.90.79.10">
    <property type="entry name" value="Nucleoside Triphosphate Pyrophosphohydrolase"/>
    <property type="match status" value="1"/>
</dbReference>
<dbReference type="InterPro" id="IPR015797">
    <property type="entry name" value="NUDIX_hydrolase-like_dom_sf"/>
</dbReference>
<protein>
    <submittedName>
        <fullName evidence="3">Nudix hydrolase mitochondrial-like</fullName>
    </submittedName>
</protein>
<sequence length="75" mass="9072">SELGNWIFQSKRYGTPYEGFMFSLLVKEQLEFWPEKDVRRRSWMTVEEARDVCQYAWMKEALEKLVSLQLFTDLS</sequence>
<feature type="non-terminal residue" evidence="3">
    <location>
        <position position="1"/>
    </location>
</feature>
<reference evidence="3 4" key="1">
    <citation type="submission" date="2020-06" db="EMBL/GenBank/DDBJ databases">
        <title>Transcriptomic and genomic resources for Thalictrum thalictroides and T. hernandezii: Facilitating candidate gene discovery in an emerging model plant lineage.</title>
        <authorList>
            <person name="Arias T."/>
            <person name="Riano-Pachon D.M."/>
            <person name="Di Stilio V.S."/>
        </authorList>
    </citation>
    <scope>NUCLEOTIDE SEQUENCE [LARGE SCALE GENOMIC DNA]</scope>
    <source>
        <strain evidence="4">cv. WT478/WT964</strain>
        <tissue evidence="3">Leaves</tissue>
    </source>
</reference>
<evidence type="ECO:0000313" key="3">
    <source>
        <dbReference type="EMBL" id="KAF5199977.1"/>
    </source>
</evidence>
<dbReference type="OrthoDB" id="2011998at2759"/>
<dbReference type="PANTHER" id="PTHR12629">
    <property type="entry name" value="DIPHOSPHOINOSITOL POLYPHOSPHATE PHOSPHOHYDROLASE"/>
    <property type="match status" value="1"/>
</dbReference>
<evidence type="ECO:0000256" key="2">
    <source>
        <dbReference type="ARBA" id="ARBA00022801"/>
    </source>
</evidence>
<dbReference type="GO" id="GO:0005737">
    <property type="term" value="C:cytoplasm"/>
    <property type="evidence" value="ECO:0007669"/>
    <property type="project" value="TreeGrafter"/>
</dbReference>
<gene>
    <name evidence="3" type="ORF">FRX31_010435</name>
</gene>
<keyword evidence="1" id="KW-0479">Metal-binding</keyword>
<comment type="caution">
    <text evidence="3">The sequence shown here is derived from an EMBL/GenBank/DDBJ whole genome shotgun (WGS) entry which is preliminary data.</text>
</comment>
<keyword evidence="4" id="KW-1185">Reference proteome</keyword>
<dbReference type="Proteomes" id="UP000554482">
    <property type="component" value="Unassembled WGS sequence"/>
</dbReference>
<accession>A0A7J6WSN7</accession>
<dbReference type="GO" id="GO:0046872">
    <property type="term" value="F:metal ion binding"/>
    <property type="evidence" value="ECO:0007669"/>
    <property type="project" value="UniProtKB-KW"/>
</dbReference>
<dbReference type="PANTHER" id="PTHR12629:SF42">
    <property type="entry name" value="OS02G0734300 PROTEIN"/>
    <property type="match status" value="1"/>
</dbReference>
<dbReference type="AlphaFoldDB" id="A0A7J6WSN7"/>
<name>A0A7J6WSN7_THATH</name>
<keyword evidence="2 3" id="KW-0378">Hydrolase</keyword>
<dbReference type="SUPFAM" id="SSF55811">
    <property type="entry name" value="Nudix"/>
    <property type="match status" value="1"/>
</dbReference>
<evidence type="ECO:0000313" key="4">
    <source>
        <dbReference type="Proteomes" id="UP000554482"/>
    </source>
</evidence>
<dbReference type="EMBL" id="JABWDY010011224">
    <property type="protein sequence ID" value="KAF5199977.1"/>
    <property type="molecule type" value="Genomic_DNA"/>
</dbReference>
<proteinExistence type="predicted"/>